<proteinExistence type="predicted"/>
<evidence type="ECO:0000313" key="12">
    <source>
        <dbReference type="Proteomes" id="UP000076738"/>
    </source>
</evidence>
<evidence type="ECO:0000256" key="5">
    <source>
        <dbReference type="ARBA" id="ARBA00022989"/>
    </source>
</evidence>
<evidence type="ECO:0000256" key="7">
    <source>
        <dbReference type="ARBA" id="ARBA00023136"/>
    </source>
</evidence>
<name>A0A167RY12_CALVF</name>
<evidence type="ECO:0000256" key="4">
    <source>
        <dbReference type="ARBA" id="ARBA00022927"/>
    </source>
</evidence>
<dbReference type="GO" id="GO:0000139">
    <property type="term" value="C:Golgi membrane"/>
    <property type="evidence" value="ECO:0007669"/>
    <property type="project" value="UniProtKB-SubCell"/>
</dbReference>
<accession>A0A167RY12</accession>
<sequence length="144" mass="16051">MSTSRDRDDFTYEQQNDRRLDELHSKIRSLRSVTTDIYDEAERGNTHLDETINTFASFRSSLSQSANRAARALGIRGNISQYKMIFYIVGAIVAAVVRCGVVEPYGLLVNHVESLDCVSERGGFGDLQTSTEFGSTSPPDIPRL</sequence>
<dbReference type="Proteomes" id="UP000076738">
    <property type="component" value="Unassembled WGS sequence"/>
</dbReference>
<comment type="subcellular location">
    <subcellularLocation>
        <location evidence="8">Endomembrane system</location>
        <topology evidence="8">Single-pass type IV membrane protein</topology>
    </subcellularLocation>
    <subcellularLocation>
        <location evidence="1">Golgi apparatus membrane</location>
    </subcellularLocation>
</comment>
<keyword evidence="3 9" id="KW-0812">Transmembrane</keyword>
<evidence type="ECO:0000256" key="3">
    <source>
        <dbReference type="ARBA" id="ARBA00022692"/>
    </source>
</evidence>
<dbReference type="InterPro" id="IPR039899">
    <property type="entry name" value="BET1_SNARE"/>
</dbReference>
<evidence type="ECO:0000256" key="1">
    <source>
        <dbReference type="ARBA" id="ARBA00004394"/>
    </source>
</evidence>
<feature type="domain" description="T-SNARE coiled-coil homology" evidence="10">
    <location>
        <begin position="10"/>
        <end position="72"/>
    </location>
</feature>
<protein>
    <recommendedName>
        <fullName evidence="10">t-SNARE coiled-coil homology domain-containing protein</fullName>
    </recommendedName>
</protein>
<dbReference type="OrthoDB" id="3063237at2759"/>
<keyword evidence="7 9" id="KW-0472">Membrane</keyword>
<dbReference type="PANTHER" id="PTHR12791">
    <property type="entry name" value="GOLGI SNARE BET1-RELATED"/>
    <property type="match status" value="1"/>
</dbReference>
<organism evidence="11 12">
    <name type="scientific">Calocera viscosa (strain TUFC12733)</name>
    <dbReference type="NCBI Taxonomy" id="1330018"/>
    <lineage>
        <taxon>Eukaryota</taxon>
        <taxon>Fungi</taxon>
        <taxon>Dikarya</taxon>
        <taxon>Basidiomycota</taxon>
        <taxon>Agaricomycotina</taxon>
        <taxon>Dacrymycetes</taxon>
        <taxon>Dacrymycetales</taxon>
        <taxon>Dacrymycetaceae</taxon>
        <taxon>Calocera</taxon>
    </lineage>
</organism>
<keyword evidence="2" id="KW-0813">Transport</keyword>
<evidence type="ECO:0000256" key="6">
    <source>
        <dbReference type="ARBA" id="ARBA00023034"/>
    </source>
</evidence>
<dbReference type="InterPro" id="IPR000727">
    <property type="entry name" value="T_SNARE_dom"/>
</dbReference>
<dbReference type="CDD" id="cd15853">
    <property type="entry name" value="SNARE_Bet1"/>
    <property type="match status" value="1"/>
</dbReference>
<dbReference type="Gene3D" id="1.20.5.110">
    <property type="match status" value="1"/>
</dbReference>
<evidence type="ECO:0000256" key="9">
    <source>
        <dbReference type="SAM" id="Phobius"/>
    </source>
</evidence>
<dbReference type="STRING" id="1330018.A0A167RY12"/>
<keyword evidence="5 9" id="KW-1133">Transmembrane helix</keyword>
<gene>
    <name evidence="11" type="ORF">CALVIDRAFT_551831</name>
</gene>
<dbReference type="PROSITE" id="PS50192">
    <property type="entry name" value="T_SNARE"/>
    <property type="match status" value="1"/>
</dbReference>
<keyword evidence="6" id="KW-0333">Golgi apparatus</keyword>
<dbReference type="SUPFAM" id="SSF58038">
    <property type="entry name" value="SNARE fusion complex"/>
    <property type="match status" value="1"/>
</dbReference>
<feature type="transmembrane region" description="Helical" evidence="9">
    <location>
        <begin position="85"/>
        <end position="106"/>
    </location>
</feature>
<reference evidence="11 12" key="1">
    <citation type="journal article" date="2016" name="Mol. Biol. Evol.">
        <title>Comparative Genomics of Early-Diverging Mushroom-Forming Fungi Provides Insights into the Origins of Lignocellulose Decay Capabilities.</title>
        <authorList>
            <person name="Nagy L.G."/>
            <person name="Riley R."/>
            <person name="Tritt A."/>
            <person name="Adam C."/>
            <person name="Daum C."/>
            <person name="Floudas D."/>
            <person name="Sun H."/>
            <person name="Yadav J.S."/>
            <person name="Pangilinan J."/>
            <person name="Larsson K.H."/>
            <person name="Matsuura K."/>
            <person name="Barry K."/>
            <person name="Labutti K."/>
            <person name="Kuo R."/>
            <person name="Ohm R.A."/>
            <person name="Bhattacharya S.S."/>
            <person name="Shirouzu T."/>
            <person name="Yoshinaga Y."/>
            <person name="Martin F.M."/>
            <person name="Grigoriev I.V."/>
            <person name="Hibbett D.S."/>
        </authorList>
    </citation>
    <scope>NUCLEOTIDE SEQUENCE [LARGE SCALE GENOMIC DNA]</scope>
    <source>
        <strain evidence="11 12">TUFC12733</strain>
    </source>
</reference>
<dbReference type="AlphaFoldDB" id="A0A167RY12"/>
<dbReference type="EMBL" id="KV417266">
    <property type="protein sequence ID" value="KZP01397.1"/>
    <property type="molecule type" value="Genomic_DNA"/>
</dbReference>
<evidence type="ECO:0000256" key="2">
    <source>
        <dbReference type="ARBA" id="ARBA00022448"/>
    </source>
</evidence>
<evidence type="ECO:0000259" key="10">
    <source>
        <dbReference type="PROSITE" id="PS50192"/>
    </source>
</evidence>
<keyword evidence="4" id="KW-0653">Protein transport</keyword>
<keyword evidence="12" id="KW-1185">Reference proteome</keyword>
<evidence type="ECO:0000313" key="11">
    <source>
        <dbReference type="EMBL" id="KZP01397.1"/>
    </source>
</evidence>
<evidence type="ECO:0000256" key="8">
    <source>
        <dbReference type="ARBA" id="ARBA00046280"/>
    </source>
</evidence>
<dbReference type="GO" id="GO:0015031">
    <property type="term" value="P:protein transport"/>
    <property type="evidence" value="ECO:0007669"/>
    <property type="project" value="UniProtKB-KW"/>
</dbReference>